<dbReference type="Pfam" id="PF00534">
    <property type="entry name" value="Glycos_transf_1"/>
    <property type="match status" value="1"/>
</dbReference>
<dbReference type="GO" id="GO:0016757">
    <property type="term" value="F:glycosyltransferase activity"/>
    <property type="evidence" value="ECO:0007669"/>
    <property type="project" value="InterPro"/>
</dbReference>
<organism evidence="2 3">
    <name type="scientific">Limosilactobacillus mucosae DSM 13345</name>
    <dbReference type="NCBI Taxonomy" id="1423771"/>
    <lineage>
        <taxon>Bacteria</taxon>
        <taxon>Bacillati</taxon>
        <taxon>Bacillota</taxon>
        <taxon>Bacilli</taxon>
        <taxon>Lactobacillales</taxon>
        <taxon>Lactobacillaceae</taxon>
        <taxon>Limosilactobacillus</taxon>
    </lineage>
</organism>
<accession>A0A0R1P0L4</accession>
<reference evidence="2 3" key="1">
    <citation type="journal article" date="2015" name="Genome Announc.">
        <title>Expanding the biotechnology potential of lactobacilli through comparative genomics of 213 strains and associated genera.</title>
        <authorList>
            <person name="Sun Z."/>
            <person name="Harris H.M."/>
            <person name="McCann A."/>
            <person name="Guo C."/>
            <person name="Argimon S."/>
            <person name="Zhang W."/>
            <person name="Yang X."/>
            <person name="Jeffery I.B."/>
            <person name="Cooney J.C."/>
            <person name="Kagawa T.F."/>
            <person name="Liu W."/>
            <person name="Song Y."/>
            <person name="Salvetti E."/>
            <person name="Wrobel A."/>
            <person name="Rasinkangas P."/>
            <person name="Parkhill J."/>
            <person name="Rea M.C."/>
            <person name="O'Sullivan O."/>
            <person name="Ritari J."/>
            <person name="Douillard F.P."/>
            <person name="Paul Ross R."/>
            <person name="Yang R."/>
            <person name="Briner A.E."/>
            <person name="Felis G.E."/>
            <person name="de Vos W.M."/>
            <person name="Barrangou R."/>
            <person name="Klaenhammer T.R."/>
            <person name="Caufield P.W."/>
            <person name="Cui Y."/>
            <person name="Zhang H."/>
            <person name="O'Toole P.W."/>
        </authorList>
    </citation>
    <scope>NUCLEOTIDE SEQUENCE [LARGE SCALE GENOMIC DNA]</scope>
    <source>
        <strain evidence="2 3">DSM 13345</strain>
    </source>
</reference>
<sequence length="377" mass="43896">MMLSKFKWAIISLIDYFKFLLFISKINNNEKLLIIVGHDGSSIGGASVVLNKLLLSLDTRNYKVVMLYKTGGSLLKKDRINGYYPFVYQYFSQLYINSLRRKKVQAFLVNTIICSNVIKQIQNKFACPIVWWLHEGEDLFKKMANKMPKDLSKNLTVLCVSSNTEKAFKKFYPNEKSCIFHYGIKDEFYNVKHLEKDKNKFVIGVVGMLCDRKNQLQIISLLKKIPVKLIKNVKINVIAGTWDNAYKHTFLKRAQKFKQINWIDGLDHKALLEEYTRMDLLLCCSKNDPLPVVVTEAMMMECPCLVSSGCGQYEYIENGVNGYKYDVNNTDEMVAQIVDAFNNKDIEKIKLNERKIYLKEFSMQQLVDRMSYYLLLR</sequence>
<evidence type="ECO:0000313" key="3">
    <source>
        <dbReference type="Proteomes" id="UP000050901"/>
    </source>
</evidence>
<dbReference type="InterPro" id="IPR001296">
    <property type="entry name" value="Glyco_trans_1"/>
</dbReference>
<dbReference type="SUPFAM" id="SSF53756">
    <property type="entry name" value="UDP-Glycosyltransferase/glycogen phosphorylase"/>
    <property type="match status" value="1"/>
</dbReference>
<gene>
    <name evidence="2" type="ORF">FC47_GL001833</name>
</gene>
<comment type="caution">
    <text evidence="2">The sequence shown here is derived from an EMBL/GenBank/DDBJ whole genome shotgun (WGS) entry which is preliminary data.</text>
</comment>
<dbReference type="PATRIC" id="fig|1423771.3.peg.1897"/>
<dbReference type="EMBL" id="AZEQ01000007">
    <property type="protein sequence ID" value="KRL26055.1"/>
    <property type="molecule type" value="Genomic_DNA"/>
</dbReference>
<feature type="domain" description="Glycosyl transferase family 1" evidence="1">
    <location>
        <begin position="192"/>
        <end position="345"/>
    </location>
</feature>
<evidence type="ECO:0000259" key="1">
    <source>
        <dbReference type="Pfam" id="PF00534"/>
    </source>
</evidence>
<dbReference type="AlphaFoldDB" id="A0A0R1P0L4"/>
<dbReference type="Proteomes" id="UP000050901">
    <property type="component" value="Unassembled WGS sequence"/>
</dbReference>
<proteinExistence type="predicted"/>
<protein>
    <submittedName>
        <fullName evidence="2">Glycosyltransferase, group 1 family protein</fullName>
    </submittedName>
</protein>
<dbReference type="PANTHER" id="PTHR12526">
    <property type="entry name" value="GLYCOSYLTRANSFERASE"/>
    <property type="match status" value="1"/>
</dbReference>
<keyword evidence="2" id="KW-0808">Transferase</keyword>
<dbReference type="Gene3D" id="3.40.50.2000">
    <property type="entry name" value="Glycogen Phosphorylase B"/>
    <property type="match status" value="2"/>
</dbReference>
<dbReference type="CDD" id="cd03801">
    <property type="entry name" value="GT4_PimA-like"/>
    <property type="match status" value="1"/>
</dbReference>
<evidence type="ECO:0000313" key="2">
    <source>
        <dbReference type="EMBL" id="KRL26055.1"/>
    </source>
</evidence>
<name>A0A0R1P0L4_LIMMU</name>